<dbReference type="Gene3D" id="3.40.50.300">
    <property type="entry name" value="P-loop containing nucleotide triphosphate hydrolases"/>
    <property type="match status" value="1"/>
</dbReference>
<keyword evidence="2" id="KW-0418">Kinase</keyword>
<dbReference type="EMBL" id="FOWX01000026">
    <property type="protein sequence ID" value="SFP96628.1"/>
    <property type="molecule type" value="Genomic_DNA"/>
</dbReference>
<organism evidence="2 3">
    <name type="scientific">Pseudomonas borbori</name>
    <dbReference type="NCBI Taxonomy" id="289003"/>
    <lineage>
        <taxon>Bacteria</taxon>
        <taxon>Pseudomonadati</taxon>
        <taxon>Pseudomonadota</taxon>
        <taxon>Gammaproteobacteria</taxon>
        <taxon>Pseudomonadales</taxon>
        <taxon>Pseudomonadaceae</taxon>
        <taxon>Pseudomonas</taxon>
    </lineage>
</organism>
<dbReference type="OrthoDB" id="9775224at2"/>
<proteinExistence type="predicted"/>
<keyword evidence="3" id="KW-1185">Reference proteome</keyword>
<evidence type="ECO:0000313" key="3">
    <source>
        <dbReference type="Proteomes" id="UP000198784"/>
    </source>
</evidence>
<sequence>MSRLPDTVLDDCRLDPAAPFAQDPARDFGLDRKSAQLALPELRAWLNDQQRRLWANAQDALLLVLQGPDCAGKDGVIRRVLNAIDPQGLRLHSFKQPDAGERRHDFLWRYRRRLPAPGLLGVFNRSYYEGLASDLFDGLISAAELPARLQRLLALEAGLPAQRLHPLKCYLQISRDEQQARLLQRLQRPDKRWKLRPSDLLAYREYAQRQQRWGELLTASHSQAAPWYVIPAEHRWLRDWLLASLLAREFERLQLEWPQRPPPFTEAELLGAD</sequence>
<evidence type="ECO:0000313" key="2">
    <source>
        <dbReference type="EMBL" id="SFP96628.1"/>
    </source>
</evidence>
<dbReference type="AlphaFoldDB" id="A0A1I5UN60"/>
<feature type="domain" description="Polyphosphate kinase-2-related" evidence="1">
    <location>
        <begin position="31"/>
        <end position="246"/>
    </location>
</feature>
<keyword evidence="2" id="KW-0808">Transferase</keyword>
<dbReference type="SUPFAM" id="SSF52540">
    <property type="entry name" value="P-loop containing nucleoside triphosphate hydrolases"/>
    <property type="match status" value="1"/>
</dbReference>
<gene>
    <name evidence="2" type="ORF">SAMN05216190_12647</name>
</gene>
<dbReference type="Pfam" id="PF03976">
    <property type="entry name" value="PPK2"/>
    <property type="match status" value="1"/>
</dbReference>
<dbReference type="InterPro" id="IPR027417">
    <property type="entry name" value="P-loop_NTPase"/>
</dbReference>
<dbReference type="RefSeq" id="WP_090503488.1">
    <property type="nucleotide sequence ID" value="NZ_FOWX01000026.1"/>
</dbReference>
<dbReference type="Proteomes" id="UP000198784">
    <property type="component" value="Unassembled WGS sequence"/>
</dbReference>
<evidence type="ECO:0000259" key="1">
    <source>
        <dbReference type="Pfam" id="PF03976"/>
    </source>
</evidence>
<accession>A0A1I5UN60</accession>
<dbReference type="PANTHER" id="PTHR34383:SF3">
    <property type="entry name" value="POLYPHOSPHATE:AMP PHOSPHOTRANSFERASE"/>
    <property type="match status" value="1"/>
</dbReference>
<dbReference type="STRING" id="289003.SAMN05216190_12647"/>
<name>A0A1I5UN60_9PSED</name>
<dbReference type="GO" id="GO:0016301">
    <property type="term" value="F:kinase activity"/>
    <property type="evidence" value="ECO:0007669"/>
    <property type="project" value="UniProtKB-KW"/>
</dbReference>
<reference evidence="3" key="1">
    <citation type="submission" date="2016-10" db="EMBL/GenBank/DDBJ databases">
        <authorList>
            <person name="Varghese N."/>
            <person name="Submissions S."/>
        </authorList>
    </citation>
    <scope>NUCLEOTIDE SEQUENCE [LARGE SCALE GENOMIC DNA]</scope>
    <source>
        <strain evidence="3">DSM 17834</strain>
    </source>
</reference>
<dbReference type="InterPro" id="IPR022488">
    <property type="entry name" value="PPK2-related"/>
</dbReference>
<protein>
    <submittedName>
        <fullName evidence="2">Polyphosphate kinase 2, PPK2 family</fullName>
    </submittedName>
</protein>
<dbReference type="PANTHER" id="PTHR34383">
    <property type="entry name" value="POLYPHOSPHATE:AMP PHOSPHOTRANSFERASE-RELATED"/>
    <property type="match status" value="1"/>
</dbReference>